<evidence type="ECO:0000313" key="4">
    <source>
        <dbReference type="Proteomes" id="UP000281406"/>
    </source>
</evidence>
<reference evidence="3 4" key="1">
    <citation type="submission" date="2018-10" db="EMBL/GenBank/DDBJ databases">
        <title>Genome assembly for a Yunnan-Guizhou Plateau 3E fish, Anabarilius grahami (Regan), and its evolutionary and genetic applications.</title>
        <authorList>
            <person name="Jiang W."/>
        </authorList>
    </citation>
    <scope>NUCLEOTIDE SEQUENCE [LARGE SCALE GENOMIC DNA]</scope>
    <source>
        <strain evidence="3">AG-KIZ</strain>
        <tissue evidence="3">Muscle</tissue>
    </source>
</reference>
<feature type="region of interest" description="Disordered" evidence="2">
    <location>
        <begin position="158"/>
        <end position="182"/>
    </location>
</feature>
<evidence type="ECO:0000256" key="2">
    <source>
        <dbReference type="SAM" id="MobiDB-lite"/>
    </source>
</evidence>
<proteinExistence type="predicted"/>
<dbReference type="AlphaFoldDB" id="A0A3N0Z699"/>
<organism evidence="3 4">
    <name type="scientific">Anabarilius grahami</name>
    <name type="common">Kanglang fish</name>
    <name type="synonym">Barilius grahami</name>
    <dbReference type="NCBI Taxonomy" id="495550"/>
    <lineage>
        <taxon>Eukaryota</taxon>
        <taxon>Metazoa</taxon>
        <taxon>Chordata</taxon>
        <taxon>Craniata</taxon>
        <taxon>Vertebrata</taxon>
        <taxon>Euteleostomi</taxon>
        <taxon>Actinopterygii</taxon>
        <taxon>Neopterygii</taxon>
        <taxon>Teleostei</taxon>
        <taxon>Ostariophysi</taxon>
        <taxon>Cypriniformes</taxon>
        <taxon>Xenocyprididae</taxon>
        <taxon>Xenocypridinae</taxon>
        <taxon>Xenocypridinae incertae sedis</taxon>
        <taxon>Anabarilius</taxon>
    </lineage>
</organism>
<dbReference type="EMBL" id="RJVU01007045">
    <property type="protein sequence ID" value="ROL54000.1"/>
    <property type="molecule type" value="Genomic_DNA"/>
</dbReference>
<gene>
    <name evidence="3" type="ORF">DPX16_15598</name>
</gene>
<accession>A0A3N0Z699</accession>
<protein>
    <submittedName>
        <fullName evidence="3">IQ motif and SEC7 domain-containing protein 3</fullName>
    </submittedName>
</protein>
<keyword evidence="4" id="KW-1185">Reference proteome</keyword>
<keyword evidence="1" id="KW-0175">Coiled coil</keyword>
<comment type="caution">
    <text evidence="3">The sequence shown here is derived from an EMBL/GenBank/DDBJ whole genome shotgun (WGS) entry which is preliminary data.</text>
</comment>
<evidence type="ECO:0000313" key="3">
    <source>
        <dbReference type="EMBL" id="ROL54000.1"/>
    </source>
</evidence>
<name>A0A3N0Z699_ANAGA</name>
<evidence type="ECO:0000256" key="1">
    <source>
        <dbReference type="SAM" id="Coils"/>
    </source>
</evidence>
<dbReference type="Proteomes" id="UP000281406">
    <property type="component" value="Unassembled WGS sequence"/>
</dbReference>
<feature type="compositionally biased region" description="Acidic residues" evidence="2">
    <location>
        <begin position="162"/>
        <end position="182"/>
    </location>
</feature>
<sequence length="270" mass="31199">MDSRTENPTKAAGYLKELNKIIETQQTLLERQKRRIFELEQHVSDLCAENSRLRHEYQRHLLTCRLRSVRDNSPQQQRSMCKRRRQVRIPGRYSPQLSWLKEDEPLYRSRRPSRIGLKREKRKTHLTSCGSDRHSQQPQIGRLQENCAQPTVDLCNSRTDVEVDPDDDDEDEGLRIGDEDDEDNSIPVIVNEWAWRKCPCLKCSECDKNTLRGHIFMSCVAELSAQGSRSITEMSRLKQSLVPGQRRVLHAHGTSCQCVSAETEGTGPDM</sequence>
<feature type="coiled-coil region" evidence="1">
    <location>
        <begin position="15"/>
        <end position="49"/>
    </location>
</feature>
<dbReference type="OrthoDB" id="8960626at2759"/>